<dbReference type="Proteomes" id="UP000002357">
    <property type="component" value="Chromosome"/>
</dbReference>
<feature type="region of interest" description="Disordered" evidence="1">
    <location>
        <begin position="1"/>
        <end position="61"/>
    </location>
</feature>
<accession>B5H2W6</accession>
<dbReference type="STRING" id="1901.BB341_09945"/>
<evidence type="ECO:0000256" key="1">
    <source>
        <dbReference type="SAM" id="MobiDB-lite"/>
    </source>
</evidence>
<dbReference type="KEGG" id="sclf:BB341_09945"/>
<feature type="compositionally biased region" description="Acidic residues" evidence="1">
    <location>
        <begin position="36"/>
        <end position="45"/>
    </location>
</feature>
<proteinExistence type="predicted"/>
<keyword evidence="3" id="KW-1185">Reference proteome</keyword>
<name>B5H2W6_STRCL</name>
<sequence length="61" mass="6163">MNGAPGEAGSGAPLTSWRKGQVMGGIERLFNTRFGDEDDDSDLQDDGGAGGCGDGDGCGRQ</sequence>
<reference evidence="2 3" key="1">
    <citation type="journal article" date="2010" name="Genome Biol. Evol.">
        <title>The sequence of a 1.8-mb bacterial linear plasmid reveals a rich evolutionary reservoir of secondary metabolic pathways.</title>
        <authorList>
            <person name="Medema M.H."/>
            <person name="Trefzer A."/>
            <person name="Kovalchuk A."/>
            <person name="van den Berg M."/>
            <person name="Mueller U."/>
            <person name="Heijne W."/>
            <person name="Wu L."/>
            <person name="Alam M.T."/>
            <person name="Ronning C.M."/>
            <person name="Nierman W.C."/>
            <person name="Bovenberg R.A.L."/>
            <person name="Breitling R."/>
            <person name="Takano E."/>
        </authorList>
    </citation>
    <scope>NUCLEOTIDE SEQUENCE [LARGE SCALE GENOMIC DNA]</scope>
    <source>
        <strain evidence="3">ATCC 27064 / DSM 738 / JCM 4710 / NBRC 13307 / NCIMB 12785 / NRRL 3585 / VKM Ac-602</strain>
    </source>
</reference>
<evidence type="ECO:0000313" key="3">
    <source>
        <dbReference type="Proteomes" id="UP000002357"/>
    </source>
</evidence>
<dbReference type="AlphaFoldDB" id="B5H2W6"/>
<feature type="compositionally biased region" description="Gly residues" evidence="1">
    <location>
        <begin position="47"/>
        <end position="61"/>
    </location>
</feature>
<evidence type="ECO:0000313" key="2">
    <source>
        <dbReference type="EMBL" id="EFG08821.1"/>
    </source>
</evidence>
<dbReference type="EMBL" id="CM000913">
    <property type="protein sequence ID" value="EFG08821.1"/>
    <property type="molecule type" value="Genomic_DNA"/>
</dbReference>
<organism evidence="2 3">
    <name type="scientific">Streptomyces clavuligerus</name>
    <dbReference type="NCBI Taxonomy" id="1901"/>
    <lineage>
        <taxon>Bacteria</taxon>
        <taxon>Bacillati</taxon>
        <taxon>Actinomycetota</taxon>
        <taxon>Actinomycetes</taxon>
        <taxon>Kitasatosporales</taxon>
        <taxon>Streptomycetaceae</taxon>
        <taxon>Streptomyces</taxon>
    </lineage>
</organism>
<gene>
    <name evidence="2" type="ORF">SCLAV_3749</name>
</gene>
<protein>
    <submittedName>
        <fullName evidence="2">Uncharacterized protein</fullName>
    </submittedName>
</protein>